<keyword evidence="7" id="KW-0539">Nucleus</keyword>
<organism evidence="12 13">
    <name type="scientific">Coemansia guatemalensis</name>
    <dbReference type="NCBI Taxonomy" id="2761395"/>
    <lineage>
        <taxon>Eukaryota</taxon>
        <taxon>Fungi</taxon>
        <taxon>Fungi incertae sedis</taxon>
        <taxon>Zoopagomycota</taxon>
        <taxon>Kickxellomycotina</taxon>
        <taxon>Kickxellomycetes</taxon>
        <taxon>Kickxellales</taxon>
        <taxon>Kickxellaceae</taxon>
        <taxon>Coemansia</taxon>
    </lineage>
</organism>
<evidence type="ECO:0000256" key="2">
    <source>
        <dbReference type="ARBA" id="ARBA00008644"/>
    </source>
</evidence>
<dbReference type="InterPro" id="IPR055433">
    <property type="entry name" value="HAT_Syf1-like_N"/>
</dbReference>
<comment type="caution">
    <text evidence="12">The sequence shown here is derived from an EMBL/GenBank/DDBJ whole genome shotgun (WGS) entry which is preliminary data.</text>
</comment>
<evidence type="ECO:0000259" key="10">
    <source>
        <dbReference type="Pfam" id="PF23231"/>
    </source>
</evidence>
<dbReference type="EMBL" id="JANBUO010000842">
    <property type="protein sequence ID" value="KAJ2801263.1"/>
    <property type="molecule type" value="Genomic_DNA"/>
</dbReference>
<comment type="subcellular location">
    <subcellularLocation>
        <location evidence="1">Nucleus</location>
    </subcellularLocation>
</comment>
<dbReference type="SMART" id="SM00386">
    <property type="entry name" value="HAT"/>
    <property type="match status" value="10"/>
</dbReference>
<evidence type="ECO:0000256" key="4">
    <source>
        <dbReference type="ARBA" id="ARBA00022728"/>
    </source>
</evidence>
<keyword evidence="4" id="KW-0747">Spliceosome</keyword>
<keyword evidence="5" id="KW-0677">Repeat</keyword>
<dbReference type="PANTHER" id="PTHR11246">
    <property type="entry name" value="PRE-MRNA SPLICING FACTOR"/>
    <property type="match status" value="1"/>
</dbReference>
<feature type="domain" description="Pre-mRNA-splicing factor Syf1/CRNKL1-like C-terminal HAT-repeats" evidence="10">
    <location>
        <begin position="400"/>
        <end position="662"/>
    </location>
</feature>
<dbReference type="FunFam" id="1.25.40.10:FF:000023">
    <property type="entry name" value="Pre-mRNA-splicing factor SYF1"/>
    <property type="match status" value="1"/>
</dbReference>
<evidence type="ECO:0000256" key="7">
    <source>
        <dbReference type="ARBA" id="ARBA00023242"/>
    </source>
</evidence>
<accession>A0A9W8HT24</accession>
<dbReference type="AlphaFoldDB" id="A0A9W8HT24"/>
<evidence type="ECO:0000256" key="3">
    <source>
        <dbReference type="ARBA" id="ARBA00022664"/>
    </source>
</evidence>
<keyword evidence="3" id="KW-0507">mRNA processing</keyword>
<dbReference type="PANTHER" id="PTHR11246:SF5">
    <property type="entry name" value="PRE-MRNA-SPLICING FACTOR SYF1"/>
    <property type="match status" value="1"/>
</dbReference>
<protein>
    <submittedName>
        <fullName evidence="12">Pre-mRNA-splicing factor syf1</fullName>
    </submittedName>
</protein>
<dbReference type="GO" id="GO:0000974">
    <property type="term" value="C:Prp19 complex"/>
    <property type="evidence" value="ECO:0007669"/>
    <property type="project" value="TreeGrafter"/>
</dbReference>
<dbReference type="InterPro" id="IPR045075">
    <property type="entry name" value="Syf1-like"/>
</dbReference>
<dbReference type="InterPro" id="IPR011990">
    <property type="entry name" value="TPR-like_helical_dom_sf"/>
</dbReference>
<dbReference type="Pfam" id="PF23233">
    <property type="entry name" value="HAT_Syf1_CNRKL1_N"/>
    <property type="match status" value="1"/>
</dbReference>
<dbReference type="Pfam" id="PF23231">
    <property type="entry name" value="HAT_Syf1_CNRKL1_C"/>
    <property type="match status" value="1"/>
</dbReference>
<dbReference type="InterPro" id="IPR003107">
    <property type="entry name" value="HAT"/>
</dbReference>
<feature type="domain" description="Pre-mRNA-splicing factor Syf1-like N-terminal HAT-repeats" evidence="11">
    <location>
        <begin position="13"/>
        <end position="174"/>
    </location>
</feature>
<evidence type="ECO:0000313" key="12">
    <source>
        <dbReference type="EMBL" id="KAJ2801263.1"/>
    </source>
</evidence>
<dbReference type="GO" id="GO:0071007">
    <property type="term" value="C:U2-type catalytic step 2 spliceosome"/>
    <property type="evidence" value="ECO:0007669"/>
    <property type="project" value="TreeGrafter"/>
</dbReference>
<comment type="function">
    <text evidence="8">Involved in pre-mRNA splicing and cell cycle progression.</text>
</comment>
<keyword evidence="6" id="KW-0508">mRNA splicing</keyword>
<evidence type="ECO:0000256" key="5">
    <source>
        <dbReference type="ARBA" id="ARBA00022737"/>
    </source>
</evidence>
<dbReference type="SUPFAM" id="SSF48452">
    <property type="entry name" value="TPR-like"/>
    <property type="match status" value="3"/>
</dbReference>
<dbReference type="InterPro" id="IPR056350">
    <property type="entry name" value="HAT_Syf1_central"/>
</dbReference>
<keyword evidence="13" id="KW-1185">Reference proteome</keyword>
<reference evidence="12" key="1">
    <citation type="submission" date="2022-07" db="EMBL/GenBank/DDBJ databases">
        <title>Phylogenomic reconstructions and comparative analyses of Kickxellomycotina fungi.</title>
        <authorList>
            <person name="Reynolds N.K."/>
            <person name="Stajich J.E."/>
            <person name="Barry K."/>
            <person name="Grigoriev I.V."/>
            <person name="Crous P."/>
            <person name="Smith M.E."/>
        </authorList>
    </citation>
    <scope>NUCLEOTIDE SEQUENCE</scope>
    <source>
        <strain evidence="12">NRRL 1565</strain>
    </source>
</reference>
<evidence type="ECO:0000256" key="6">
    <source>
        <dbReference type="ARBA" id="ARBA00023187"/>
    </source>
</evidence>
<dbReference type="OrthoDB" id="10067343at2759"/>
<evidence type="ECO:0000256" key="8">
    <source>
        <dbReference type="ARBA" id="ARBA00037272"/>
    </source>
</evidence>
<sequence>MAVAMEVDLSETDVRFEEEVQREPHKLKGWLRYLDHKQAGNETGLQLTMIYERAIRYLPGSYKLWHRYLTFRLSKLRGRNPLHFEAEFRKTNLCFERALLLLHKMPDLWLLYMRLLRKQADVTATRRGFDRALRALPVTQHGRVWPEYLRFVEDCVGGVVAERVYGRYLRVWPERAEQFVDWCEKTGQWAAAAEQLVRMLDSPGQQATMHWRRLGELVQAHPAECAERVDAEAVLRDGIQRAAAGTAGELWVALGTLQIVRDGGMQRARDVFEEALRNVQSMRDFALVFDAYAEAATEAIAATMEAEATRVAATNAPGDASRRALVDLQLLQLERLMDRRPFLASDVELRQTPNAVDAWLRRVELCQSRADDPERSEEDRAAARMQVRETFEQALAAVAPRKAHGGTAAELWLAYARSEAEDVKRMRSILDRAVGAPLGSVAELSDIYAAYAEAELAAGDAEAAQQILARALAPPSSGNTNVDYSDESLPPSSRVFKSRKLWALLVDVQESMGAVDSARTSYERMLELKLASPQTIVNFANLLEQLEYFEDSFRVFERGISLFGYPVAVELWNIYLRRFVARYGGTRIERARDLFEQALEGCPPEYAKPLFVAFGRLEEEHGLARRALRVYERATHAVPSGNDRLEMFRYYAAKTKELLGLPA</sequence>
<dbReference type="InterPro" id="IPR055430">
    <property type="entry name" value="HAT_Syf1_CNRKL1_C"/>
</dbReference>
<evidence type="ECO:0000259" key="11">
    <source>
        <dbReference type="Pfam" id="PF23233"/>
    </source>
</evidence>
<name>A0A9W8HT24_9FUNG</name>
<evidence type="ECO:0000256" key="1">
    <source>
        <dbReference type="ARBA" id="ARBA00004123"/>
    </source>
</evidence>
<evidence type="ECO:0000259" key="9">
    <source>
        <dbReference type="Pfam" id="PF23220"/>
    </source>
</evidence>
<feature type="domain" description="Pre-mRNA-splicing factor SYF1 central HAT repeats" evidence="9">
    <location>
        <begin position="177"/>
        <end position="370"/>
    </location>
</feature>
<gene>
    <name evidence="12" type="primary">SYF1</name>
    <name evidence="12" type="ORF">H4R20_003744</name>
</gene>
<evidence type="ECO:0000313" key="13">
    <source>
        <dbReference type="Proteomes" id="UP001140094"/>
    </source>
</evidence>
<proteinExistence type="inferred from homology"/>
<dbReference type="Proteomes" id="UP001140094">
    <property type="component" value="Unassembled WGS sequence"/>
</dbReference>
<comment type="similarity">
    <text evidence="2">Belongs to the crooked-neck family.</text>
</comment>
<feature type="non-terminal residue" evidence="12">
    <location>
        <position position="663"/>
    </location>
</feature>
<dbReference type="GO" id="GO:0071014">
    <property type="term" value="C:post-mRNA release spliceosomal complex"/>
    <property type="evidence" value="ECO:0007669"/>
    <property type="project" value="TreeGrafter"/>
</dbReference>
<dbReference type="GO" id="GO:0000349">
    <property type="term" value="P:generation of catalytic spliceosome for first transesterification step"/>
    <property type="evidence" value="ECO:0007669"/>
    <property type="project" value="TreeGrafter"/>
</dbReference>
<dbReference type="Pfam" id="PF23220">
    <property type="entry name" value="HAT_Syf1_M"/>
    <property type="match status" value="1"/>
</dbReference>
<dbReference type="Gene3D" id="1.25.40.10">
    <property type="entry name" value="Tetratricopeptide repeat domain"/>
    <property type="match status" value="2"/>
</dbReference>